<keyword evidence="3" id="KW-0460">Magnesium</keyword>
<sequence>MIDIETVECFVFRYPLTEPVVTSFGMMRDRPMVLIRLRDADGVTGWGEIWCNFPNVGAEHRARLVDDVFGPILKREAFDDTDTAFNHLTGATRILAIQTGEAGPIAQCIAGLDIALHDLAAKKDGLPIWKRLGGDRHQVPIYASGLSPDKPERLAEAALRDGFEAIKLKVGFGLELDHRNLKTLRSLLGPDRQLMSDANQAWSIEEACFAAGSFEAYNLSWLEEPIAADRDQDEWAQLKASAPMPLAGGENMAGDDIFDAAISHKALSVIQPDLAKWGGLTKCVPLARRIIASGARYCPHYLGGGVGLVASAHALAAAGGDGLLEVDSNHNPLRSDLVGGMLSDVKGVATLSESHGLGVEPNLDDLKKYLVSHS</sequence>
<evidence type="ECO:0000256" key="3">
    <source>
        <dbReference type="ARBA" id="ARBA00022842"/>
    </source>
</evidence>
<gene>
    <name evidence="5" type="ORF">GQE98_13440</name>
</gene>
<keyword evidence="6" id="KW-1185">Reference proteome</keyword>
<name>A0A6L8WA74_9PROT</name>
<dbReference type="InterPro" id="IPR013341">
    <property type="entry name" value="Mandelate_racemase_N_dom"/>
</dbReference>
<protein>
    <submittedName>
        <fullName evidence="5">Mandelate racemase/muconate lactonizing enzyme family protein</fullName>
    </submittedName>
</protein>
<dbReference type="InterPro" id="IPR046945">
    <property type="entry name" value="RHMD-like"/>
</dbReference>
<dbReference type="Proteomes" id="UP000476030">
    <property type="component" value="Unassembled WGS sequence"/>
</dbReference>
<dbReference type="CDD" id="cd03316">
    <property type="entry name" value="MR_like"/>
    <property type="match status" value="1"/>
</dbReference>
<dbReference type="GO" id="GO:0009063">
    <property type="term" value="P:amino acid catabolic process"/>
    <property type="evidence" value="ECO:0007669"/>
    <property type="project" value="InterPro"/>
</dbReference>
<dbReference type="Gene3D" id="3.20.20.120">
    <property type="entry name" value="Enolase-like C-terminal domain"/>
    <property type="match status" value="1"/>
</dbReference>
<dbReference type="Gene3D" id="3.30.390.10">
    <property type="entry name" value="Enolase-like, N-terminal domain"/>
    <property type="match status" value="1"/>
</dbReference>
<dbReference type="InterPro" id="IPR029065">
    <property type="entry name" value="Enolase_C-like"/>
</dbReference>
<dbReference type="AlphaFoldDB" id="A0A6L8WA74"/>
<dbReference type="InterPro" id="IPR036849">
    <property type="entry name" value="Enolase-like_C_sf"/>
</dbReference>
<dbReference type="GO" id="GO:0000287">
    <property type="term" value="F:magnesium ion binding"/>
    <property type="evidence" value="ECO:0007669"/>
    <property type="project" value="TreeGrafter"/>
</dbReference>
<dbReference type="InterPro" id="IPR018110">
    <property type="entry name" value="Mandel_Rmase/mucon_lact_enz_CS"/>
</dbReference>
<accession>A0A6L8WA74</accession>
<evidence type="ECO:0000313" key="6">
    <source>
        <dbReference type="Proteomes" id="UP000476030"/>
    </source>
</evidence>
<dbReference type="GO" id="GO:0016052">
    <property type="term" value="P:carbohydrate catabolic process"/>
    <property type="evidence" value="ECO:0007669"/>
    <property type="project" value="TreeGrafter"/>
</dbReference>
<dbReference type="Pfam" id="PF02746">
    <property type="entry name" value="MR_MLE_N"/>
    <property type="match status" value="1"/>
</dbReference>
<dbReference type="GO" id="GO:0016836">
    <property type="term" value="F:hydro-lyase activity"/>
    <property type="evidence" value="ECO:0007669"/>
    <property type="project" value="TreeGrafter"/>
</dbReference>
<evidence type="ECO:0000313" key="5">
    <source>
        <dbReference type="EMBL" id="MZR31639.1"/>
    </source>
</evidence>
<keyword evidence="2" id="KW-0479">Metal-binding</keyword>
<feature type="domain" description="Mandelate racemase/muconate lactonizing enzyme C-terminal" evidence="4">
    <location>
        <begin position="151"/>
        <end position="245"/>
    </location>
</feature>
<evidence type="ECO:0000256" key="2">
    <source>
        <dbReference type="ARBA" id="ARBA00022723"/>
    </source>
</evidence>
<dbReference type="Pfam" id="PF13378">
    <property type="entry name" value="MR_MLE_C"/>
    <property type="match status" value="1"/>
</dbReference>
<dbReference type="InterPro" id="IPR013342">
    <property type="entry name" value="Mandelate_racemase_C"/>
</dbReference>
<dbReference type="InterPro" id="IPR029017">
    <property type="entry name" value="Enolase-like_N"/>
</dbReference>
<dbReference type="EMBL" id="WTUW01000002">
    <property type="protein sequence ID" value="MZR31639.1"/>
    <property type="molecule type" value="Genomic_DNA"/>
</dbReference>
<comment type="cofactor">
    <cofactor evidence="1">
        <name>Mg(2+)</name>
        <dbReference type="ChEBI" id="CHEBI:18420"/>
    </cofactor>
</comment>
<evidence type="ECO:0000256" key="1">
    <source>
        <dbReference type="ARBA" id="ARBA00001946"/>
    </source>
</evidence>
<organism evidence="5 6">
    <name type="scientific">Sneathiella litorea</name>
    <dbReference type="NCBI Taxonomy" id="2606216"/>
    <lineage>
        <taxon>Bacteria</taxon>
        <taxon>Pseudomonadati</taxon>
        <taxon>Pseudomonadota</taxon>
        <taxon>Alphaproteobacteria</taxon>
        <taxon>Sneathiellales</taxon>
        <taxon>Sneathiellaceae</taxon>
        <taxon>Sneathiella</taxon>
    </lineage>
</organism>
<dbReference type="SUPFAM" id="SSF54826">
    <property type="entry name" value="Enolase N-terminal domain-like"/>
    <property type="match status" value="1"/>
</dbReference>
<dbReference type="SFLD" id="SFLDS00001">
    <property type="entry name" value="Enolase"/>
    <property type="match status" value="1"/>
</dbReference>
<dbReference type="RefSeq" id="WP_161316125.1">
    <property type="nucleotide sequence ID" value="NZ_WTUW01000002.1"/>
</dbReference>
<dbReference type="PROSITE" id="PS00909">
    <property type="entry name" value="MR_MLE_2"/>
    <property type="match status" value="1"/>
</dbReference>
<reference evidence="5 6" key="1">
    <citation type="submission" date="2019-12" db="EMBL/GenBank/DDBJ databases">
        <title>Snethiella sp. nov. sp. isolated from sea sand.</title>
        <authorList>
            <person name="Kim J."/>
            <person name="Jeong S.E."/>
            <person name="Jung H.S."/>
            <person name="Jeon C.O."/>
        </authorList>
    </citation>
    <scope>NUCLEOTIDE SEQUENCE [LARGE SCALE GENOMIC DNA]</scope>
    <source>
        <strain evidence="5 6">DP05</strain>
    </source>
</reference>
<comment type="caution">
    <text evidence="5">The sequence shown here is derived from an EMBL/GenBank/DDBJ whole genome shotgun (WGS) entry which is preliminary data.</text>
</comment>
<dbReference type="PANTHER" id="PTHR13794">
    <property type="entry name" value="ENOLASE SUPERFAMILY, MANDELATE RACEMASE"/>
    <property type="match status" value="1"/>
</dbReference>
<dbReference type="SFLD" id="SFLDG00179">
    <property type="entry name" value="mandelate_racemase"/>
    <property type="match status" value="1"/>
</dbReference>
<proteinExistence type="predicted"/>
<dbReference type="PANTHER" id="PTHR13794:SF58">
    <property type="entry name" value="MITOCHONDRIAL ENOLASE SUPERFAMILY MEMBER 1"/>
    <property type="match status" value="1"/>
</dbReference>
<evidence type="ECO:0000259" key="4">
    <source>
        <dbReference type="SMART" id="SM00922"/>
    </source>
</evidence>
<dbReference type="SUPFAM" id="SSF51604">
    <property type="entry name" value="Enolase C-terminal domain-like"/>
    <property type="match status" value="1"/>
</dbReference>
<dbReference type="SMART" id="SM00922">
    <property type="entry name" value="MR_MLE"/>
    <property type="match status" value="1"/>
</dbReference>